<sequence length="247" mass="28468">MTKAGSYSPNALAFEHELDDTSLQELYSWIDSIPLSRPKKNISRDFSDGVLAAEVVSHFIPRLVELHNYSPASSTTQKLTNWQTLNRKVLVKVGLKLPDGTLRQIVSCQPGSVEIALHNIKLRLEATLARTRHESHGIGNSYMNHAGERYYDNERISGMRPPYSFAGSDGVIDNYTEIEKRIFAAEKDQNFYEQQETMHLLQMKIRRLEHLVRIRDLRIEHLSTQLSESNRKLQEYDHEKNVAQIHQ</sequence>
<dbReference type="PANTHER" id="PTHR12509">
    <property type="entry name" value="SPERMATOGENESIS-ASSOCIATED 4-RELATED"/>
    <property type="match status" value="1"/>
</dbReference>
<organism evidence="2 3">
    <name type="scientific">Oopsacas minuta</name>
    <dbReference type="NCBI Taxonomy" id="111878"/>
    <lineage>
        <taxon>Eukaryota</taxon>
        <taxon>Metazoa</taxon>
        <taxon>Porifera</taxon>
        <taxon>Hexactinellida</taxon>
        <taxon>Hexasterophora</taxon>
        <taxon>Lyssacinosida</taxon>
        <taxon>Leucopsacidae</taxon>
        <taxon>Oopsacas</taxon>
    </lineage>
</organism>
<dbReference type="Gene3D" id="1.10.418.10">
    <property type="entry name" value="Calponin-like domain"/>
    <property type="match status" value="1"/>
</dbReference>
<dbReference type="InterPro" id="IPR001715">
    <property type="entry name" value="CH_dom"/>
</dbReference>
<evidence type="ECO:0000259" key="1">
    <source>
        <dbReference type="PROSITE" id="PS50021"/>
    </source>
</evidence>
<dbReference type="SUPFAM" id="SSF47576">
    <property type="entry name" value="Calponin-homology domain, CH-domain"/>
    <property type="match status" value="1"/>
</dbReference>
<feature type="domain" description="Calponin-homology (CH)" evidence="1">
    <location>
        <begin position="20"/>
        <end position="125"/>
    </location>
</feature>
<dbReference type="GO" id="GO:0008017">
    <property type="term" value="F:microtubule binding"/>
    <property type="evidence" value="ECO:0007669"/>
    <property type="project" value="TreeGrafter"/>
</dbReference>
<dbReference type="InterPro" id="IPR036872">
    <property type="entry name" value="CH_dom_sf"/>
</dbReference>
<dbReference type="Proteomes" id="UP001165289">
    <property type="component" value="Unassembled WGS sequence"/>
</dbReference>
<dbReference type="InterPro" id="IPR052111">
    <property type="entry name" value="Spermatogenesis_Ciliary_MAP"/>
</dbReference>
<reference evidence="2 3" key="1">
    <citation type="journal article" date="2023" name="BMC Biol.">
        <title>The compact genome of the sponge Oopsacas minuta (Hexactinellida) is lacking key metazoan core genes.</title>
        <authorList>
            <person name="Santini S."/>
            <person name="Schenkelaars Q."/>
            <person name="Jourda C."/>
            <person name="Duchesne M."/>
            <person name="Belahbib H."/>
            <person name="Rocher C."/>
            <person name="Selva M."/>
            <person name="Riesgo A."/>
            <person name="Vervoort M."/>
            <person name="Leys S.P."/>
            <person name="Kodjabachian L."/>
            <person name="Le Bivic A."/>
            <person name="Borchiellini C."/>
            <person name="Claverie J.M."/>
            <person name="Renard E."/>
        </authorList>
    </citation>
    <scope>NUCLEOTIDE SEQUENCE [LARGE SCALE GENOMIC DNA]</scope>
    <source>
        <strain evidence="2">SPO-2</strain>
    </source>
</reference>
<protein>
    <recommendedName>
        <fullName evidence="1">Calponin-homology (CH) domain-containing protein</fullName>
    </recommendedName>
</protein>
<accession>A0AAV7K652</accession>
<dbReference type="EMBL" id="JAKMXF010000144">
    <property type="protein sequence ID" value="KAI6656553.1"/>
    <property type="molecule type" value="Genomic_DNA"/>
</dbReference>
<gene>
    <name evidence="2" type="ORF">LOD99_1348</name>
</gene>
<dbReference type="PANTHER" id="PTHR12509:SF9">
    <property type="entry name" value="SPERM FLAGELLAR PROTEIN 1 ISOFORM X1"/>
    <property type="match status" value="1"/>
</dbReference>
<proteinExistence type="predicted"/>
<dbReference type="PROSITE" id="PS50021">
    <property type="entry name" value="CH"/>
    <property type="match status" value="1"/>
</dbReference>
<dbReference type="AlphaFoldDB" id="A0AAV7K652"/>
<name>A0AAV7K652_9METZ</name>
<dbReference type="GO" id="GO:0051493">
    <property type="term" value="P:regulation of cytoskeleton organization"/>
    <property type="evidence" value="ECO:0007669"/>
    <property type="project" value="TreeGrafter"/>
</dbReference>
<evidence type="ECO:0000313" key="2">
    <source>
        <dbReference type="EMBL" id="KAI6656553.1"/>
    </source>
</evidence>
<keyword evidence="3" id="KW-1185">Reference proteome</keyword>
<comment type="caution">
    <text evidence="2">The sequence shown here is derived from an EMBL/GenBank/DDBJ whole genome shotgun (WGS) entry which is preliminary data.</text>
</comment>
<dbReference type="FunFam" id="1.10.418.10:FF:000059">
    <property type="entry name" value="RIKEN cDNA 6430531B16 gene"/>
    <property type="match status" value="1"/>
</dbReference>
<dbReference type="InterPro" id="IPR010441">
    <property type="entry name" value="CH_2"/>
</dbReference>
<dbReference type="Pfam" id="PF06294">
    <property type="entry name" value="CH_2"/>
    <property type="match status" value="1"/>
</dbReference>
<evidence type="ECO:0000313" key="3">
    <source>
        <dbReference type="Proteomes" id="UP001165289"/>
    </source>
</evidence>
<dbReference type="GO" id="GO:0005930">
    <property type="term" value="C:axoneme"/>
    <property type="evidence" value="ECO:0007669"/>
    <property type="project" value="TreeGrafter"/>
</dbReference>